<keyword evidence="3" id="KW-1185">Reference proteome</keyword>
<gene>
    <name evidence="2" type="ORF">HK099_002488</name>
</gene>
<evidence type="ECO:0000259" key="1">
    <source>
        <dbReference type="Pfam" id="PF00582"/>
    </source>
</evidence>
<dbReference type="InterPro" id="IPR006016">
    <property type="entry name" value="UspA"/>
</dbReference>
<dbReference type="SUPFAM" id="SSF52402">
    <property type="entry name" value="Adenine nucleotide alpha hydrolases-like"/>
    <property type="match status" value="1"/>
</dbReference>
<dbReference type="CDD" id="cd23659">
    <property type="entry name" value="USP_At3g01520-like"/>
    <property type="match status" value="1"/>
</dbReference>
<feature type="non-terminal residue" evidence="2">
    <location>
        <position position="148"/>
    </location>
</feature>
<reference evidence="2" key="1">
    <citation type="submission" date="2020-05" db="EMBL/GenBank/DDBJ databases">
        <title>Phylogenomic resolution of chytrid fungi.</title>
        <authorList>
            <person name="Stajich J.E."/>
            <person name="Amses K."/>
            <person name="Simmons R."/>
            <person name="Seto K."/>
            <person name="Myers J."/>
            <person name="Bonds A."/>
            <person name="Quandt C.A."/>
            <person name="Barry K."/>
            <person name="Liu P."/>
            <person name="Grigoriev I."/>
            <person name="Longcore J.E."/>
            <person name="James T.Y."/>
        </authorList>
    </citation>
    <scope>NUCLEOTIDE SEQUENCE</scope>
    <source>
        <strain evidence="2">JEL0476</strain>
    </source>
</reference>
<feature type="domain" description="UspA" evidence="1">
    <location>
        <begin position="34"/>
        <end position="148"/>
    </location>
</feature>
<dbReference type="AlphaFoldDB" id="A0AAD5TTD7"/>
<sequence length="148" mass="16988">MQGSVEYEHPTTEVGSIHEEVHQPNVEPHLHFERIICIAVDASTHSEKAFKWAVDNIVNPKTDQVILLNVRPYVTNPIIYTAPMVDSTSQMTPDQYRQVDFLNKTTSHDLIQKYAQHLIQRKIKSRGVALRGDPREEIVYKVNDLKAD</sequence>
<protein>
    <recommendedName>
        <fullName evidence="1">UspA domain-containing protein</fullName>
    </recommendedName>
</protein>
<dbReference type="EMBL" id="JADGJW010001823">
    <property type="protein sequence ID" value="KAJ3200860.1"/>
    <property type="molecule type" value="Genomic_DNA"/>
</dbReference>
<dbReference type="InterPro" id="IPR014729">
    <property type="entry name" value="Rossmann-like_a/b/a_fold"/>
</dbReference>
<comment type="caution">
    <text evidence="2">The sequence shown here is derived from an EMBL/GenBank/DDBJ whole genome shotgun (WGS) entry which is preliminary data.</text>
</comment>
<dbReference type="Gene3D" id="3.40.50.620">
    <property type="entry name" value="HUPs"/>
    <property type="match status" value="1"/>
</dbReference>
<evidence type="ECO:0000313" key="3">
    <source>
        <dbReference type="Proteomes" id="UP001211065"/>
    </source>
</evidence>
<dbReference type="Proteomes" id="UP001211065">
    <property type="component" value="Unassembled WGS sequence"/>
</dbReference>
<dbReference type="PANTHER" id="PTHR31964:SF140">
    <property type="entry name" value="UNIVERSAL STRESS PROTEIN FAMILY PROTEIN"/>
    <property type="match status" value="1"/>
</dbReference>
<accession>A0AAD5TTD7</accession>
<dbReference type="PANTHER" id="PTHR31964">
    <property type="entry name" value="ADENINE NUCLEOTIDE ALPHA HYDROLASES-LIKE SUPERFAMILY PROTEIN"/>
    <property type="match status" value="1"/>
</dbReference>
<dbReference type="Pfam" id="PF00582">
    <property type="entry name" value="Usp"/>
    <property type="match status" value="1"/>
</dbReference>
<organism evidence="2 3">
    <name type="scientific">Clydaea vesicula</name>
    <dbReference type="NCBI Taxonomy" id="447962"/>
    <lineage>
        <taxon>Eukaryota</taxon>
        <taxon>Fungi</taxon>
        <taxon>Fungi incertae sedis</taxon>
        <taxon>Chytridiomycota</taxon>
        <taxon>Chytridiomycota incertae sedis</taxon>
        <taxon>Chytridiomycetes</taxon>
        <taxon>Lobulomycetales</taxon>
        <taxon>Lobulomycetaceae</taxon>
        <taxon>Clydaea</taxon>
    </lineage>
</organism>
<proteinExistence type="predicted"/>
<name>A0AAD5TTD7_9FUNG</name>
<evidence type="ECO:0000313" key="2">
    <source>
        <dbReference type="EMBL" id="KAJ3200860.1"/>
    </source>
</evidence>